<keyword evidence="2 3" id="KW-0040">ANK repeat</keyword>
<dbReference type="Pfam" id="PF12796">
    <property type="entry name" value="Ank_2"/>
    <property type="match status" value="2"/>
</dbReference>
<dbReference type="EMBL" id="CP042593">
    <property type="protein sequence ID" value="QED50198.1"/>
    <property type="molecule type" value="Genomic_DNA"/>
</dbReference>
<feature type="repeat" description="ANK" evidence="3">
    <location>
        <begin position="199"/>
        <end position="225"/>
    </location>
</feature>
<dbReference type="Proteomes" id="UP000321555">
    <property type="component" value="Chromosome"/>
</dbReference>
<dbReference type="InterPro" id="IPR036770">
    <property type="entry name" value="Ankyrin_rpt-contain_sf"/>
</dbReference>
<sequence>MMILILIGCQNPNITEKSKEIKVEKRDDMKSQFFKAADQGNIAKVNELLEQGIDVNSRDNQGRTAVMIATYANNAEMVKALIEKGADVNIQDNMKNSPFLYAGAEGYLEILKLTVEAGADPKIVNRFGGTALIPASEHGYIEVVKVLLEQTDVDVNHINNLGWTALMEAIVLSNGGKKQQETIKILIEHGADVNIPDSGGVTPLQHAEERGFKEIKEILLKAGAK</sequence>
<dbReference type="SMART" id="SM00248">
    <property type="entry name" value="ANK"/>
    <property type="match status" value="5"/>
</dbReference>
<dbReference type="InterPro" id="IPR002110">
    <property type="entry name" value="Ankyrin_rpt"/>
</dbReference>
<protein>
    <submittedName>
        <fullName evidence="4">Ankyrin repeat domain-containing protein</fullName>
    </submittedName>
</protein>
<accession>A0A5B8ZB80</accession>
<dbReference type="Gene3D" id="1.25.40.20">
    <property type="entry name" value="Ankyrin repeat-containing domain"/>
    <property type="match status" value="2"/>
</dbReference>
<dbReference type="PANTHER" id="PTHR24180">
    <property type="entry name" value="CYCLIN-DEPENDENT KINASE INHIBITOR 2C-RELATED"/>
    <property type="match status" value="1"/>
</dbReference>
<dbReference type="PANTHER" id="PTHR24180:SF45">
    <property type="entry name" value="POLY [ADP-RIBOSE] POLYMERASE TANKYRASE"/>
    <property type="match status" value="1"/>
</dbReference>
<dbReference type="PROSITE" id="PS50297">
    <property type="entry name" value="ANK_REP_REGION"/>
    <property type="match status" value="2"/>
</dbReference>
<gene>
    <name evidence="4" type="ORF">FSZ17_18715</name>
</gene>
<feature type="repeat" description="ANK" evidence="3">
    <location>
        <begin position="94"/>
        <end position="126"/>
    </location>
</feature>
<evidence type="ECO:0000256" key="2">
    <source>
        <dbReference type="ARBA" id="ARBA00023043"/>
    </source>
</evidence>
<evidence type="ECO:0000256" key="3">
    <source>
        <dbReference type="PROSITE-ProRule" id="PRU00023"/>
    </source>
</evidence>
<evidence type="ECO:0000313" key="4">
    <source>
        <dbReference type="EMBL" id="QED50198.1"/>
    </source>
</evidence>
<keyword evidence="1" id="KW-0677">Repeat</keyword>
<feature type="repeat" description="ANK" evidence="3">
    <location>
        <begin position="161"/>
        <end position="198"/>
    </location>
</feature>
<dbReference type="OrthoDB" id="9812708at2"/>
<dbReference type="SUPFAM" id="SSF48403">
    <property type="entry name" value="Ankyrin repeat"/>
    <property type="match status" value="1"/>
</dbReference>
<evidence type="ECO:0000313" key="5">
    <source>
        <dbReference type="Proteomes" id="UP000321555"/>
    </source>
</evidence>
<dbReference type="PRINTS" id="PR01415">
    <property type="entry name" value="ANKYRIN"/>
</dbReference>
<name>A0A5B8ZB80_CYTDA</name>
<evidence type="ECO:0000256" key="1">
    <source>
        <dbReference type="ARBA" id="ARBA00022737"/>
    </source>
</evidence>
<feature type="repeat" description="ANK" evidence="3">
    <location>
        <begin position="28"/>
        <end position="60"/>
    </location>
</feature>
<keyword evidence="5" id="KW-1185">Reference proteome</keyword>
<feature type="repeat" description="ANK" evidence="3">
    <location>
        <begin position="61"/>
        <end position="93"/>
    </location>
</feature>
<proteinExistence type="predicted"/>
<dbReference type="AlphaFoldDB" id="A0A5B8ZB80"/>
<dbReference type="InterPro" id="IPR051637">
    <property type="entry name" value="Ank_repeat_dom-contain_49"/>
</dbReference>
<dbReference type="PROSITE" id="PS50088">
    <property type="entry name" value="ANK_REPEAT"/>
    <property type="match status" value="5"/>
</dbReference>
<organism evidence="4 5">
    <name type="scientific">Cytobacillus dafuensis</name>
    <name type="common">Bacillus dafuensis</name>
    <dbReference type="NCBI Taxonomy" id="1742359"/>
    <lineage>
        <taxon>Bacteria</taxon>
        <taxon>Bacillati</taxon>
        <taxon>Bacillota</taxon>
        <taxon>Bacilli</taxon>
        <taxon>Bacillales</taxon>
        <taxon>Bacillaceae</taxon>
        <taxon>Cytobacillus</taxon>
    </lineage>
</organism>
<reference evidence="5" key="1">
    <citation type="submission" date="2019-08" db="EMBL/GenBank/DDBJ databases">
        <authorList>
            <person name="Zheng X."/>
        </authorList>
    </citation>
    <scope>NUCLEOTIDE SEQUENCE [LARGE SCALE GENOMIC DNA]</scope>
    <source>
        <strain evidence="5">FJAT-25496</strain>
    </source>
</reference>
<dbReference type="STRING" id="1742359.GCA_001439625_01598"/>
<dbReference type="KEGG" id="bda:FSZ17_18715"/>